<name>A0A392S7I0_9FABA</name>
<dbReference type="Proteomes" id="UP000265520">
    <property type="component" value="Unassembled WGS sequence"/>
</dbReference>
<protein>
    <submittedName>
        <fullName evidence="1">Uncharacterized protein</fullName>
    </submittedName>
</protein>
<accession>A0A392S7I0</accession>
<evidence type="ECO:0000313" key="1">
    <source>
        <dbReference type="EMBL" id="MCI43846.1"/>
    </source>
</evidence>
<reference evidence="1 2" key="1">
    <citation type="journal article" date="2018" name="Front. Plant Sci.">
        <title>Red Clover (Trifolium pratense) and Zigzag Clover (T. medium) - A Picture of Genomic Similarities and Differences.</title>
        <authorList>
            <person name="Dluhosova J."/>
            <person name="Istvanek J."/>
            <person name="Nedelnik J."/>
            <person name="Repkova J."/>
        </authorList>
    </citation>
    <scope>NUCLEOTIDE SEQUENCE [LARGE SCALE GENOMIC DNA]</scope>
    <source>
        <strain evidence="2">cv. 10/8</strain>
        <tissue evidence="1">Leaf</tissue>
    </source>
</reference>
<dbReference type="AlphaFoldDB" id="A0A392S7I0"/>
<comment type="caution">
    <text evidence="1">The sequence shown here is derived from an EMBL/GenBank/DDBJ whole genome shotgun (WGS) entry which is preliminary data.</text>
</comment>
<organism evidence="1 2">
    <name type="scientific">Trifolium medium</name>
    <dbReference type="NCBI Taxonomy" id="97028"/>
    <lineage>
        <taxon>Eukaryota</taxon>
        <taxon>Viridiplantae</taxon>
        <taxon>Streptophyta</taxon>
        <taxon>Embryophyta</taxon>
        <taxon>Tracheophyta</taxon>
        <taxon>Spermatophyta</taxon>
        <taxon>Magnoliopsida</taxon>
        <taxon>eudicotyledons</taxon>
        <taxon>Gunneridae</taxon>
        <taxon>Pentapetalae</taxon>
        <taxon>rosids</taxon>
        <taxon>fabids</taxon>
        <taxon>Fabales</taxon>
        <taxon>Fabaceae</taxon>
        <taxon>Papilionoideae</taxon>
        <taxon>50 kb inversion clade</taxon>
        <taxon>NPAAA clade</taxon>
        <taxon>Hologalegina</taxon>
        <taxon>IRL clade</taxon>
        <taxon>Trifolieae</taxon>
        <taxon>Trifolium</taxon>
    </lineage>
</organism>
<sequence length="38" mass="4355">MLCISHIYTLSPATHPSFSLRRIVLIRLHPQLRVGISQ</sequence>
<dbReference type="EMBL" id="LXQA010322740">
    <property type="protein sequence ID" value="MCI43846.1"/>
    <property type="molecule type" value="Genomic_DNA"/>
</dbReference>
<proteinExistence type="predicted"/>
<keyword evidence="2" id="KW-1185">Reference proteome</keyword>
<feature type="non-terminal residue" evidence="1">
    <location>
        <position position="38"/>
    </location>
</feature>
<evidence type="ECO:0000313" key="2">
    <source>
        <dbReference type="Proteomes" id="UP000265520"/>
    </source>
</evidence>